<dbReference type="EMBL" id="JABTTQ020000005">
    <property type="protein sequence ID" value="KAK6156273.1"/>
    <property type="molecule type" value="Genomic_DNA"/>
</dbReference>
<gene>
    <name evidence="2" type="ORF">DH2020_010521</name>
</gene>
<reference evidence="2 3" key="1">
    <citation type="journal article" date="2021" name="Comput. Struct. Biotechnol. J.">
        <title>De novo genome assembly of the potent medicinal plant Rehmannia glutinosa using nanopore technology.</title>
        <authorList>
            <person name="Ma L."/>
            <person name="Dong C."/>
            <person name="Song C."/>
            <person name="Wang X."/>
            <person name="Zheng X."/>
            <person name="Niu Y."/>
            <person name="Chen S."/>
            <person name="Feng W."/>
        </authorList>
    </citation>
    <scope>NUCLEOTIDE SEQUENCE [LARGE SCALE GENOMIC DNA]</scope>
    <source>
        <strain evidence="2">DH-2019</strain>
    </source>
</reference>
<proteinExistence type="predicted"/>
<feature type="region of interest" description="Disordered" evidence="1">
    <location>
        <begin position="1"/>
        <end position="67"/>
    </location>
</feature>
<feature type="compositionally biased region" description="Polar residues" evidence="1">
    <location>
        <begin position="58"/>
        <end position="67"/>
    </location>
</feature>
<feature type="region of interest" description="Disordered" evidence="1">
    <location>
        <begin position="513"/>
        <end position="553"/>
    </location>
</feature>
<organism evidence="2 3">
    <name type="scientific">Rehmannia glutinosa</name>
    <name type="common">Chinese foxglove</name>
    <dbReference type="NCBI Taxonomy" id="99300"/>
    <lineage>
        <taxon>Eukaryota</taxon>
        <taxon>Viridiplantae</taxon>
        <taxon>Streptophyta</taxon>
        <taxon>Embryophyta</taxon>
        <taxon>Tracheophyta</taxon>
        <taxon>Spermatophyta</taxon>
        <taxon>Magnoliopsida</taxon>
        <taxon>eudicotyledons</taxon>
        <taxon>Gunneridae</taxon>
        <taxon>Pentapetalae</taxon>
        <taxon>asterids</taxon>
        <taxon>lamiids</taxon>
        <taxon>Lamiales</taxon>
        <taxon>Orobanchaceae</taxon>
        <taxon>Rehmannieae</taxon>
        <taxon>Rehmannia</taxon>
    </lineage>
</organism>
<evidence type="ECO:0000313" key="3">
    <source>
        <dbReference type="Proteomes" id="UP001318860"/>
    </source>
</evidence>
<dbReference type="PANTHER" id="PTHR31115:SF2">
    <property type="entry name" value="OS05G0107300 PROTEIN"/>
    <property type="match status" value="1"/>
</dbReference>
<keyword evidence="3" id="KW-1185">Reference proteome</keyword>
<feature type="compositionally biased region" description="Polar residues" evidence="1">
    <location>
        <begin position="10"/>
        <end position="20"/>
    </location>
</feature>
<dbReference type="Proteomes" id="UP001318860">
    <property type="component" value="Unassembled WGS sequence"/>
</dbReference>
<name>A0ABR0XAV0_REHGL</name>
<feature type="compositionally biased region" description="Polar residues" evidence="1">
    <location>
        <begin position="181"/>
        <end position="209"/>
    </location>
</feature>
<feature type="region of interest" description="Disordered" evidence="1">
    <location>
        <begin position="380"/>
        <end position="403"/>
    </location>
</feature>
<evidence type="ECO:0000256" key="1">
    <source>
        <dbReference type="SAM" id="MobiDB-lite"/>
    </source>
</evidence>
<feature type="region of interest" description="Disordered" evidence="1">
    <location>
        <begin position="163"/>
        <end position="216"/>
    </location>
</feature>
<accession>A0ABR0XAV0</accession>
<dbReference type="PANTHER" id="PTHR31115">
    <property type="entry name" value="OS05G0107300 PROTEIN"/>
    <property type="match status" value="1"/>
</dbReference>
<feature type="compositionally biased region" description="Polar residues" evidence="1">
    <location>
        <begin position="34"/>
        <end position="50"/>
    </location>
</feature>
<feature type="region of interest" description="Disordered" evidence="1">
    <location>
        <begin position="588"/>
        <end position="628"/>
    </location>
</feature>
<evidence type="ECO:0000313" key="2">
    <source>
        <dbReference type="EMBL" id="KAK6156273.1"/>
    </source>
</evidence>
<protein>
    <submittedName>
        <fullName evidence="2">Uncharacterized protein</fullName>
    </submittedName>
</protein>
<sequence length="1193" mass="131315">MDGNARFELTSASPESNFAGNYQKRQRGYPASSLGRSSSFREGSDNNRNVGSVKVKNSRGTATSSGDLPQCLMLEPIALGDPKYPRSGDLKRALGFSAGSNSEENSIGAARLKNSPPAAVGELKRLRSSVADTCAKASCYIHMFFLASGRARKLDEHLNKLNEFCDDMPMPSKKQKRQRNELSTNERSSGSTLKTGSQMHGNPSDSGNQKVDDRPKNVVLNKRIRTSMAEARVECRNNGVLRQPLMVTKERDMLKDNNADFDTVDEKIRRLPAGGEGWDKKIKRKRGSVGAVLLRSVDNNGELKQNMHHKLTIESTLQFTDSTHGFSLRSYWLNFTRVLSYLDVGKLLCLSGASGGSNKLDPIPSPRVTFKKTKLNNHEDAMCSNPKVKGKASRAPRSGSMAAANSSVNVPCLSGTLESWEQPQDVNKMPSTGGANNRKLAMPAGSCSPPITQWVGQRPQKISRTRRRNLVPVSNHNVVQMQSEGCSPSDFGPRIRIGGINASLLSKIAANGNQNFPSPVRLSESEESGADEDRITDKGVGGRELEENTANVGQSVGSAAVPIKQNKILVKEETGYGVRRQGCSGRVSPFSTASISPTREKLDNVGPTMPLRNAKSGSGKTGRESDDDREELLTAANLACSSSFNACSSPFWKTNEDLFTSVGPDEKSYLSDQLKLAEELCASLAQNCNNGNSVQAKLVCMQPKMRASDSISCQRTRCMKNENELRDSSDRMDFVELLDSSLCGCSDAEKRFGIVSPLYQRVLSALIMDDEIEDSEETGFGIPRSSVNGPFLTGSENKIMDMLDFCKPVFRVQNRKNGNAYNCGYVHPESEMLVQHFQYEQMCLEEKLVVELQSVGLFLEAMPALDDKEDEVFNQEIAQLKRGLQEWIGKKKTRLNKLCKVTQEDNIERDPEQVAMDYLVELTYKKLLVSFSTLNHLSAELHNLENFAPEKLYMWPTFSEEDLIVGRSEQQMKTLFPCLNMTLRSTYRGEVREEGQLEEASPLKMGLLRASCFSEPALREIISATSVSPQFTETGLISGVKLALVNDEISMDASCKNGVAKAGWSSVSGSKGDRKTKAKSKQKTTQFSMSGNTFVDKFTDTGELANNGGNMKQYDRFMSSDNAPPVSSKETKESMDLAKLPLNDSIEELGVDSEISAPQDINAWFNFDVDGLPDDDCIGLEIPNDDLSDLNFF</sequence>
<comment type="caution">
    <text evidence="2">The sequence shown here is derived from an EMBL/GenBank/DDBJ whole genome shotgun (WGS) entry which is preliminary data.</text>
</comment>
<feature type="compositionally biased region" description="Basic and acidic residues" evidence="1">
    <location>
        <begin position="531"/>
        <end position="546"/>
    </location>
</feature>